<feature type="region of interest" description="Disordered" evidence="9">
    <location>
        <begin position="735"/>
        <end position="758"/>
    </location>
</feature>
<comment type="catalytic activity">
    <reaction evidence="7">
        <text>Preferential cleavage: (Ac)2-L-Lys-D-Ala-|-D-Ala. Also transpeptidation of peptidyl-alanyl moieties that are N-acyl substituents of D-alanine.</text>
        <dbReference type="EC" id="3.4.16.4"/>
    </reaction>
</comment>
<dbReference type="Pfam" id="PF00905">
    <property type="entry name" value="Transpeptidase"/>
    <property type="match status" value="1"/>
</dbReference>
<evidence type="ECO:0000259" key="10">
    <source>
        <dbReference type="PROSITE" id="PS51178"/>
    </source>
</evidence>
<feature type="region of interest" description="Disordered" evidence="9">
    <location>
        <begin position="811"/>
        <end position="849"/>
    </location>
</feature>
<proteinExistence type="predicted"/>
<dbReference type="InterPro" id="IPR001460">
    <property type="entry name" value="PCN-bd_Tpept"/>
</dbReference>
<feature type="compositionally biased region" description="Polar residues" evidence="9">
    <location>
        <begin position="746"/>
        <end position="758"/>
    </location>
</feature>
<accession>A0ABP8DZU3</accession>
<dbReference type="EMBL" id="BAABAU010000001">
    <property type="protein sequence ID" value="GAA4265469.1"/>
    <property type="molecule type" value="Genomic_DNA"/>
</dbReference>
<dbReference type="InterPro" id="IPR023346">
    <property type="entry name" value="Lysozyme-like_dom_sf"/>
</dbReference>
<dbReference type="Gene3D" id="1.10.3810.10">
    <property type="entry name" value="Biosynthetic peptidoglycan transglycosylase-like"/>
    <property type="match status" value="1"/>
</dbReference>
<dbReference type="SMART" id="SM00740">
    <property type="entry name" value="PASTA"/>
    <property type="match status" value="2"/>
</dbReference>
<keyword evidence="4" id="KW-0808">Transferase</keyword>
<evidence type="ECO:0000256" key="3">
    <source>
        <dbReference type="ARBA" id="ARBA00022676"/>
    </source>
</evidence>
<name>A0ABP8DZU3_9MICO</name>
<evidence type="ECO:0000256" key="6">
    <source>
        <dbReference type="ARBA" id="ARBA00023268"/>
    </source>
</evidence>
<keyword evidence="12" id="KW-1185">Reference proteome</keyword>
<dbReference type="SUPFAM" id="SSF56601">
    <property type="entry name" value="beta-lactamase/transpeptidase-like"/>
    <property type="match status" value="1"/>
</dbReference>
<keyword evidence="5" id="KW-0378">Hydrolase</keyword>
<dbReference type="InterPro" id="IPR050396">
    <property type="entry name" value="Glycosyltr_51/Transpeptidase"/>
</dbReference>
<dbReference type="InterPro" id="IPR001264">
    <property type="entry name" value="Glyco_trans_51"/>
</dbReference>
<evidence type="ECO:0000313" key="12">
    <source>
        <dbReference type="Proteomes" id="UP001501594"/>
    </source>
</evidence>
<evidence type="ECO:0000256" key="9">
    <source>
        <dbReference type="SAM" id="MobiDB-lite"/>
    </source>
</evidence>
<feature type="domain" description="PASTA" evidence="10">
    <location>
        <begin position="769"/>
        <end position="838"/>
    </location>
</feature>
<dbReference type="PANTHER" id="PTHR32282:SF33">
    <property type="entry name" value="PEPTIDOGLYCAN GLYCOSYLTRANSFERASE"/>
    <property type="match status" value="1"/>
</dbReference>
<evidence type="ECO:0000256" key="4">
    <source>
        <dbReference type="ARBA" id="ARBA00022679"/>
    </source>
</evidence>
<dbReference type="Pfam" id="PF00912">
    <property type="entry name" value="Transgly"/>
    <property type="match status" value="1"/>
</dbReference>
<dbReference type="PROSITE" id="PS51178">
    <property type="entry name" value="PASTA"/>
    <property type="match status" value="2"/>
</dbReference>
<dbReference type="RefSeq" id="WP_344793996.1">
    <property type="nucleotide sequence ID" value="NZ_BAABAU010000001.1"/>
</dbReference>
<keyword evidence="1" id="KW-0121">Carboxypeptidase</keyword>
<dbReference type="InterPro" id="IPR012338">
    <property type="entry name" value="Beta-lactam/transpept-like"/>
</dbReference>
<dbReference type="Gene3D" id="3.40.710.10">
    <property type="entry name" value="DD-peptidase/beta-lactamase superfamily"/>
    <property type="match status" value="1"/>
</dbReference>
<protein>
    <submittedName>
        <fullName evidence="11">Transglycosylase domain-containing protein</fullName>
    </submittedName>
</protein>
<evidence type="ECO:0000256" key="1">
    <source>
        <dbReference type="ARBA" id="ARBA00022645"/>
    </source>
</evidence>
<comment type="caution">
    <text evidence="11">The sequence shown here is derived from an EMBL/GenBank/DDBJ whole genome shotgun (WGS) entry which is preliminary data.</text>
</comment>
<keyword evidence="6" id="KW-0511">Multifunctional enzyme</keyword>
<feature type="domain" description="PASTA" evidence="10">
    <location>
        <begin position="702"/>
        <end position="768"/>
    </location>
</feature>
<gene>
    <name evidence="11" type="ORF">GCM10022256_10810</name>
</gene>
<dbReference type="InterPro" id="IPR036950">
    <property type="entry name" value="PBP_transglycosylase"/>
</dbReference>
<evidence type="ECO:0000256" key="5">
    <source>
        <dbReference type="ARBA" id="ARBA00022801"/>
    </source>
</evidence>
<dbReference type="Proteomes" id="UP001501594">
    <property type="component" value="Unassembled WGS sequence"/>
</dbReference>
<dbReference type="CDD" id="cd06577">
    <property type="entry name" value="PASTA_pknB"/>
    <property type="match status" value="2"/>
</dbReference>
<keyword evidence="3" id="KW-0328">Glycosyltransferase</keyword>
<evidence type="ECO:0000256" key="2">
    <source>
        <dbReference type="ARBA" id="ARBA00022670"/>
    </source>
</evidence>
<reference evidence="12" key="1">
    <citation type="journal article" date="2019" name="Int. J. Syst. Evol. Microbiol.">
        <title>The Global Catalogue of Microorganisms (GCM) 10K type strain sequencing project: providing services to taxonomists for standard genome sequencing and annotation.</title>
        <authorList>
            <consortium name="The Broad Institute Genomics Platform"/>
            <consortium name="The Broad Institute Genome Sequencing Center for Infectious Disease"/>
            <person name="Wu L."/>
            <person name="Ma J."/>
        </authorList>
    </citation>
    <scope>NUCLEOTIDE SEQUENCE [LARGE SCALE GENOMIC DNA]</scope>
    <source>
        <strain evidence="12">JCM 17442</strain>
    </source>
</reference>
<evidence type="ECO:0000313" key="11">
    <source>
        <dbReference type="EMBL" id="GAA4265469.1"/>
    </source>
</evidence>
<dbReference type="SUPFAM" id="SSF53955">
    <property type="entry name" value="Lysozyme-like"/>
    <property type="match status" value="1"/>
</dbReference>
<dbReference type="InterPro" id="IPR005543">
    <property type="entry name" value="PASTA_dom"/>
</dbReference>
<dbReference type="Pfam" id="PF03793">
    <property type="entry name" value="PASTA"/>
    <property type="match status" value="2"/>
</dbReference>
<organism evidence="11 12">
    <name type="scientific">Frondihabitans peucedani</name>
    <dbReference type="NCBI Taxonomy" id="598626"/>
    <lineage>
        <taxon>Bacteria</taxon>
        <taxon>Bacillati</taxon>
        <taxon>Actinomycetota</taxon>
        <taxon>Actinomycetes</taxon>
        <taxon>Micrococcales</taxon>
        <taxon>Microbacteriaceae</taxon>
        <taxon>Frondihabitans</taxon>
    </lineage>
</organism>
<comment type="catalytic activity">
    <reaction evidence="8">
        <text>[GlcNAc-(1-&gt;4)-Mur2Ac(oyl-L-Ala-gamma-D-Glu-L-Lys-D-Ala-D-Ala)](n)-di-trans,octa-cis-undecaprenyl diphosphate + beta-D-GlcNAc-(1-&gt;4)-Mur2Ac(oyl-L-Ala-gamma-D-Glu-L-Lys-D-Ala-D-Ala)-di-trans,octa-cis-undecaprenyl diphosphate = [GlcNAc-(1-&gt;4)-Mur2Ac(oyl-L-Ala-gamma-D-Glu-L-Lys-D-Ala-D-Ala)](n+1)-di-trans,octa-cis-undecaprenyl diphosphate + di-trans,octa-cis-undecaprenyl diphosphate + H(+)</text>
        <dbReference type="Rhea" id="RHEA:23708"/>
        <dbReference type="Rhea" id="RHEA-COMP:9602"/>
        <dbReference type="Rhea" id="RHEA-COMP:9603"/>
        <dbReference type="ChEBI" id="CHEBI:15378"/>
        <dbReference type="ChEBI" id="CHEBI:58405"/>
        <dbReference type="ChEBI" id="CHEBI:60033"/>
        <dbReference type="ChEBI" id="CHEBI:78435"/>
        <dbReference type="EC" id="2.4.99.28"/>
    </reaction>
</comment>
<sequence length="849" mass="88749">MLGAVFGFVGFSALAGLLVTIGVTPALAVSSVTASSSIGIFESLPEYIAIGQLQQRNTLYAKASGKEVPFATIYSQNRVNLKWDEVSVNLKHAVVAGEDKRFYQHGGVDLTSLVRAGVGSIAGGGLGDSGGGSTLTMQLVRNIKLAQAQDIKDPKKQAAAIKDAKEVTISRKLQEMKLAIGLEKKYTKDEILLAYLNIAYFGDQAYGVQAAAQHYYGKSAADLTAVEAASLIAIVQYPESRDLSTPKNYDANVARRNVILKSMYAQGYIKKTDLDASVAESPAKYVHLKPATQGCAAVTWPGAQQFCDYVTSPEMIKSYSFLGSSTDDRTKAWNTGGYKVYTTLNLDLTAAAKGQIDQYAPASWTAFPLGGVVDSVEPGTGRVIVMTQNKNLTTNASASPTGPNTYLNYSVDEKYGSSSGFQAGSTYKLFTLLDWLEKGHGVNELVNATPRPFPTMTSGGQQISTIDGDFPYGYKPKNDEGYISGYMSVKTATAESVNVAYVSMAQQLDLQDIRDTAEKLGVHTATGKQLLDNPSSVLGTNNVAPLTMANAYATVANKGVYCSTVVVDKVTLPNGKETAGQPKSCKQVIDPDVAATAITALQGVFTYGTAAGALPDSQPEFGKTGTTDDADQIWLNGSTTALTTVTWMGDTSGGRHSLRQYSSPMGGTLATSRSNLFRAVQGTNNTLYKGTDFPAPTGNLQTGSGVNVPSTVGSTVDSAKSQLSGVGLTYVDGGTQPSAAPAGEVTATSPSGGSLVPSGTSVTVYTSDGSGATDVPSVTGKKVKDAANDIENAGFDSSKISVKFTQSKDDNRCNVLSQSPDGGSKAAKDASITLTVGGGKNGKDPGNCS</sequence>
<evidence type="ECO:0000256" key="8">
    <source>
        <dbReference type="ARBA" id="ARBA00049902"/>
    </source>
</evidence>
<keyword evidence="2" id="KW-0645">Protease</keyword>
<dbReference type="PANTHER" id="PTHR32282">
    <property type="entry name" value="BINDING PROTEIN TRANSPEPTIDASE, PUTATIVE-RELATED"/>
    <property type="match status" value="1"/>
</dbReference>
<dbReference type="Gene3D" id="3.30.10.20">
    <property type="match status" value="2"/>
</dbReference>
<evidence type="ECO:0000256" key="7">
    <source>
        <dbReference type="ARBA" id="ARBA00034000"/>
    </source>
</evidence>